<dbReference type="Proteomes" id="UP000682733">
    <property type="component" value="Unassembled WGS sequence"/>
</dbReference>
<dbReference type="EMBL" id="CAJOBA010039719">
    <property type="protein sequence ID" value="CAF4082118.1"/>
    <property type="molecule type" value="Genomic_DNA"/>
</dbReference>
<accession>A0A814DGD5</accession>
<keyword evidence="5" id="KW-1185">Reference proteome</keyword>
<dbReference type="Proteomes" id="UP000681722">
    <property type="component" value="Unassembled WGS sequence"/>
</dbReference>
<dbReference type="AlphaFoldDB" id="A0A814DGD5"/>
<dbReference type="EMBL" id="CAJNOK010018158">
    <property type="protein sequence ID" value="CAF1277024.1"/>
    <property type="molecule type" value="Genomic_DNA"/>
</dbReference>
<proteinExistence type="predicted"/>
<evidence type="ECO:0000313" key="2">
    <source>
        <dbReference type="EMBL" id="CAF1277024.1"/>
    </source>
</evidence>
<dbReference type="Proteomes" id="UP000677228">
    <property type="component" value="Unassembled WGS sequence"/>
</dbReference>
<evidence type="ECO:0000313" key="3">
    <source>
        <dbReference type="EMBL" id="CAF3730571.1"/>
    </source>
</evidence>
<dbReference type="EMBL" id="CAJOBC010002386">
    <property type="protein sequence ID" value="CAF3730571.1"/>
    <property type="molecule type" value="Genomic_DNA"/>
</dbReference>
<comment type="caution">
    <text evidence="1">The sequence shown here is derived from an EMBL/GenBank/DDBJ whole genome shotgun (WGS) entry which is preliminary data.</text>
</comment>
<evidence type="ECO:0000313" key="5">
    <source>
        <dbReference type="Proteomes" id="UP000663829"/>
    </source>
</evidence>
<sequence length="117" mass="13085">NKWTTNPIKCYSCESTWKGPDSKDTNNCDRPFNPNGIVTVTTTKGKKNACSIIQRHAQFGDIAIPGQPLDTRNSIIRNATNSGCESGNFHTWGIVQESWTVYCCFTDYCNDDSLLKQ</sequence>
<organism evidence="1 5">
    <name type="scientific">Didymodactylos carnosus</name>
    <dbReference type="NCBI Taxonomy" id="1234261"/>
    <lineage>
        <taxon>Eukaryota</taxon>
        <taxon>Metazoa</taxon>
        <taxon>Spiralia</taxon>
        <taxon>Gnathifera</taxon>
        <taxon>Rotifera</taxon>
        <taxon>Eurotatoria</taxon>
        <taxon>Bdelloidea</taxon>
        <taxon>Philodinida</taxon>
        <taxon>Philodinidae</taxon>
        <taxon>Didymodactylos</taxon>
    </lineage>
</organism>
<gene>
    <name evidence="1" type="ORF">GPM918_LOCUS11473</name>
    <name evidence="2" type="ORF">OVA965_LOCUS27461</name>
    <name evidence="3" type="ORF">SRO942_LOCUS11474</name>
    <name evidence="4" type="ORF">TMI583_LOCUS28205</name>
</gene>
<protein>
    <submittedName>
        <fullName evidence="1">Uncharacterized protein</fullName>
    </submittedName>
</protein>
<dbReference type="Proteomes" id="UP000663829">
    <property type="component" value="Unassembled WGS sequence"/>
</dbReference>
<name>A0A814DGD5_9BILA</name>
<dbReference type="EMBL" id="CAJNOQ010002386">
    <property type="protein sequence ID" value="CAF0955473.1"/>
    <property type="molecule type" value="Genomic_DNA"/>
</dbReference>
<evidence type="ECO:0000313" key="1">
    <source>
        <dbReference type="EMBL" id="CAF0955473.1"/>
    </source>
</evidence>
<evidence type="ECO:0000313" key="4">
    <source>
        <dbReference type="EMBL" id="CAF4082118.1"/>
    </source>
</evidence>
<feature type="non-terminal residue" evidence="1">
    <location>
        <position position="1"/>
    </location>
</feature>
<reference evidence="1" key="1">
    <citation type="submission" date="2021-02" db="EMBL/GenBank/DDBJ databases">
        <authorList>
            <person name="Nowell W R."/>
        </authorList>
    </citation>
    <scope>NUCLEOTIDE SEQUENCE</scope>
</reference>